<reference evidence="1 2" key="1">
    <citation type="journal article" date="2014" name="PLoS Genet.">
        <title>Phylogenetically driven sequencing of extremely halophilic archaea reveals strategies for static and dynamic osmo-response.</title>
        <authorList>
            <person name="Becker E.A."/>
            <person name="Seitzer P.M."/>
            <person name="Tritt A."/>
            <person name="Larsen D."/>
            <person name="Krusor M."/>
            <person name="Yao A.I."/>
            <person name="Wu D."/>
            <person name="Madern D."/>
            <person name="Eisen J.A."/>
            <person name="Darling A.E."/>
            <person name="Facciotti M.T."/>
        </authorList>
    </citation>
    <scope>NUCLEOTIDE SEQUENCE [LARGE SCALE GENOMIC DNA]</scope>
    <source>
        <strain evidence="1 2">JCM 10247</strain>
    </source>
</reference>
<dbReference type="Proteomes" id="UP000011572">
    <property type="component" value="Unassembled WGS sequence"/>
</dbReference>
<accession>M0DQS0</accession>
<name>M0DQS0_9EURY</name>
<proteinExistence type="predicted"/>
<gene>
    <name evidence="1" type="ORF">C473_01669</name>
</gene>
<dbReference type="PATRIC" id="fig|1227486.3.peg.272"/>
<dbReference type="AlphaFoldDB" id="M0DQS0"/>
<evidence type="ECO:0000313" key="1">
    <source>
        <dbReference type="EMBL" id="ELZ37188.1"/>
    </source>
</evidence>
<evidence type="ECO:0000313" key="2">
    <source>
        <dbReference type="Proteomes" id="UP000011572"/>
    </source>
</evidence>
<comment type="caution">
    <text evidence="1">The sequence shown here is derived from an EMBL/GenBank/DDBJ whole genome shotgun (WGS) entry which is preliminary data.</text>
</comment>
<organism evidence="1 2">
    <name type="scientific">Halorubrum distributum JCM 10247</name>
    <dbReference type="NCBI Taxonomy" id="1227486"/>
    <lineage>
        <taxon>Archaea</taxon>
        <taxon>Methanobacteriati</taxon>
        <taxon>Methanobacteriota</taxon>
        <taxon>Stenosarchaea group</taxon>
        <taxon>Halobacteria</taxon>
        <taxon>Halobacteriales</taxon>
        <taxon>Haloferacaceae</taxon>
        <taxon>Halorubrum</taxon>
        <taxon>Halorubrum distributum group</taxon>
    </lineage>
</organism>
<dbReference type="EMBL" id="AOIW01000021">
    <property type="protein sequence ID" value="ELZ37188.1"/>
    <property type="molecule type" value="Genomic_DNA"/>
</dbReference>
<protein>
    <submittedName>
        <fullName evidence="1">Transposase (ISH51)</fullName>
    </submittedName>
</protein>
<sequence length="61" mass="6620">MSKTKQADGEIHEDQLLNFLVNSLDEEVALTLAENAELDAEDIYEVLVGACADEDLGLNAL</sequence>